<evidence type="ECO:0000259" key="9">
    <source>
        <dbReference type="Pfam" id="PF03725"/>
    </source>
</evidence>
<dbReference type="EC" id="2.7.7.56" evidence="7"/>
<dbReference type="InterPro" id="IPR002381">
    <property type="entry name" value="RNase_PH_bac-type"/>
</dbReference>
<dbReference type="PROSITE" id="PS01277">
    <property type="entry name" value="RIBONUCLEASE_PH"/>
    <property type="match status" value="1"/>
</dbReference>
<dbReference type="EMBL" id="CP115149">
    <property type="protein sequence ID" value="WBL35942.1"/>
    <property type="molecule type" value="Genomic_DNA"/>
</dbReference>
<keyword evidence="2 7" id="KW-0698">rRNA processing</keyword>
<dbReference type="RefSeq" id="WP_270056467.1">
    <property type="nucleotide sequence ID" value="NZ_CP115149.1"/>
</dbReference>
<evidence type="ECO:0000313" key="10">
    <source>
        <dbReference type="EMBL" id="WBL35942.1"/>
    </source>
</evidence>
<comment type="catalytic activity">
    <reaction evidence="7">
        <text>tRNA(n+1) + phosphate = tRNA(n) + a ribonucleoside 5'-diphosphate</text>
        <dbReference type="Rhea" id="RHEA:10628"/>
        <dbReference type="Rhea" id="RHEA-COMP:17343"/>
        <dbReference type="Rhea" id="RHEA-COMP:17344"/>
        <dbReference type="ChEBI" id="CHEBI:43474"/>
        <dbReference type="ChEBI" id="CHEBI:57930"/>
        <dbReference type="ChEBI" id="CHEBI:173114"/>
        <dbReference type="EC" id="2.7.7.56"/>
    </reaction>
</comment>
<feature type="binding site" evidence="7">
    <location>
        <position position="88"/>
    </location>
    <ligand>
        <name>phosphate</name>
        <dbReference type="ChEBI" id="CHEBI:43474"/>
        <note>substrate</note>
    </ligand>
</feature>
<dbReference type="Pfam" id="PF01138">
    <property type="entry name" value="RNase_PH"/>
    <property type="match status" value="1"/>
</dbReference>
<comment type="subunit">
    <text evidence="7">Homohexameric ring arranged as a trimer of dimers.</text>
</comment>
<accession>A0ABY7M6J5</accession>
<evidence type="ECO:0000256" key="5">
    <source>
        <dbReference type="ARBA" id="ARBA00022695"/>
    </source>
</evidence>
<feature type="binding site" evidence="7">
    <location>
        <begin position="126"/>
        <end position="128"/>
    </location>
    <ligand>
        <name>phosphate</name>
        <dbReference type="ChEBI" id="CHEBI:43474"/>
        <note>substrate</note>
    </ligand>
</feature>
<organism evidence="10 11">
    <name type="scientific">Tepidiforma flava</name>
    <dbReference type="NCBI Taxonomy" id="3004094"/>
    <lineage>
        <taxon>Bacteria</taxon>
        <taxon>Bacillati</taxon>
        <taxon>Chloroflexota</taxon>
        <taxon>Tepidiformia</taxon>
        <taxon>Tepidiformales</taxon>
        <taxon>Tepidiformaceae</taxon>
        <taxon>Tepidiforma</taxon>
    </lineage>
</organism>
<keyword evidence="7" id="KW-0808">Transferase</keyword>
<keyword evidence="6" id="KW-0694">RNA-binding</keyword>
<dbReference type="SUPFAM" id="SSF55666">
    <property type="entry name" value="Ribonuclease PH domain 2-like"/>
    <property type="match status" value="1"/>
</dbReference>
<dbReference type="InterPro" id="IPR036345">
    <property type="entry name" value="ExoRNase_PH_dom2_sf"/>
</dbReference>
<sequence>MTTRIDGRAPNELRRVHLATNVLDFAEGSCLVEFGRTRVLCAASVEDRQPPFLRNTQSGWVTAEYAMLPRATHTRSQREVERGRPGGRTQEIQRLIGRSLRGVVDLELLGPRTITLDCDVLQADGGTRTASITGAYVALKLAVRKLAATGLVTEACITAPVAAVSVGIVGGVPMLDLCYEEDSTAEVDFNVVMTGDDAFVEVQGTAEGKPFSRAAMDALIDLARTGILQLFEKQREALAAS</sequence>
<proteinExistence type="inferred from homology"/>
<feature type="domain" description="Exoribonuclease phosphorolytic" evidence="9">
    <location>
        <begin position="160"/>
        <end position="225"/>
    </location>
</feature>
<protein>
    <recommendedName>
        <fullName evidence="7">Ribonuclease PH</fullName>
        <shortName evidence="7">RNase PH</shortName>
        <ecNumber evidence="7">2.7.7.56</ecNumber>
    </recommendedName>
    <alternativeName>
        <fullName evidence="7">tRNA nucleotidyltransferase</fullName>
    </alternativeName>
</protein>
<evidence type="ECO:0000256" key="7">
    <source>
        <dbReference type="HAMAP-Rule" id="MF_00564"/>
    </source>
</evidence>
<dbReference type="SUPFAM" id="SSF54211">
    <property type="entry name" value="Ribosomal protein S5 domain 2-like"/>
    <property type="match status" value="1"/>
</dbReference>
<dbReference type="Proteomes" id="UP001212803">
    <property type="component" value="Chromosome"/>
</dbReference>
<dbReference type="NCBIfam" id="TIGR01966">
    <property type="entry name" value="RNasePH"/>
    <property type="match status" value="1"/>
</dbReference>
<name>A0ABY7M6J5_9CHLR</name>
<comment type="function">
    <text evidence="7">Phosphorolytic 3'-5' exoribonuclease that plays an important role in tRNA 3'-end maturation. Removes nucleotide residues following the 3'-CCA terminus of tRNAs; can also add nucleotides to the ends of RNA molecules by using nucleoside diphosphates as substrates, but this may not be physiologically important. Probably plays a role in initiation of 16S rRNA degradation (leading to ribosome degradation) during starvation.</text>
</comment>
<reference evidence="10 11" key="1">
    <citation type="journal article" date="2023" name="ISME J.">
        <title>Thermophilic Dehalococcoidia with unusual traits shed light on an unexpected past.</title>
        <authorList>
            <person name="Palmer M."/>
            <person name="Covington J.K."/>
            <person name="Zhou E.M."/>
            <person name="Thomas S.C."/>
            <person name="Habib N."/>
            <person name="Seymour C.O."/>
            <person name="Lai D."/>
            <person name="Johnston J."/>
            <person name="Hashimi A."/>
            <person name="Jiao J.Y."/>
            <person name="Muok A.R."/>
            <person name="Liu L."/>
            <person name="Xian W.D."/>
            <person name="Zhi X.Y."/>
            <person name="Li M.M."/>
            <person name="Silva L.P."/>
            <person name="Bowen B.P."/>
            <person name="Louie K."/>
            <person name="Briegel A."/>
            <person name="Pett-Ridge J."/>
            <person name="Weber P.K."/>
            <person name="Tocheva E.I."/>
            <person name="Woyke T."/>
            <person name="Northen T.R."/>
            <person name="Mayali X."/>
            <person name="Li W.J."/>
            <person name="Hedlund B.P."/>
        </authorList>
    </citation>
    <scope>NUCLEOTIDE SEQUENCE [LARGE SCALE GENOMIC DNA]</scope>
    <source>
        <strain evidence="10 11">YIM 72310</strain>
    </source>
</reference>
<keyword evidence="4 7" id="KW-0819">tRNA processing</keyword>
<dbReference type="InterPro" id="IPR015847">
    <property type="entry name" value="ExoRNase_PH_dom2"/>
</dbReference>
<evidence type="ECO:0000256" key="4">
    <source>
        <dbReference type="ARBA" id="ARBA00022694"/>
    </source>
</evidence>
<dbReference type="Gene3D" id="3.30.230.70">
    <property type="entry name" value="GHMP Kinase, N-terminal domain"/>
    <property type="match status" value="1"/>
</dbReference>
<feature type="domain" description="Exoribonuclease phosphorolytic" evidence="8">
    <location>
        <begin position="12"/>
        <end position="142"/>
    </location>
</feature>
<evidence type="ECO:0000256" key="1">
    <source>
        <dbReference type="ARBA" id="ARBA00006678"/>
    </source>
</evidence>
<evidence type="ECO:0000256" key="3">
    <source>
        <dbReference type="ARBA" id="ARBA00022555"/>
    </source>
</evidence>
<dbReference type="InterPro" id="IPR020568">
    <property type="entry name" value="Ribosomal_Su5_D2-typ_SF"/>
</dbReference>
<gene>
    <name evidence="7 10" type="primary">rph</name>
    <name evidence="10" type="ORF">O0235_14400</name>
</gene>
<dbReference type="InterPro" id="IPR018336">
    <property type="entry name" value="RNase_PH_CS"/>
</dbReference>
<dbReference type="PANTHER" id="PTHR11953">
    <property type="entry name" value="EXOSOME COMPLEX COMPONENT"/>
    <property type="match status" value="1"/>
</dbReference>
<keyword evidence="5 7" id="KW-0548">Nucleotidyltransferase</keyword>
<dbReference type="InterPro" id="IPR050080">
    <property type="entry name" value="RNase_PH"/>
</dbReference>
<evidence type="ECO:0000313" key="11">
    <source>
        <dbReference type="Proteomes" id="UP001212803"/>
    </source>
</evidence>
<evidence type="ECO:0000256" key="2">
    <source>
        <dbReference type="ARBA" id="ARBA00022552"/>
    </source>
</evidence>
<dbReference type="InterPro" id="IPR027408">
    <property type="entry name" value="PNPase/RNase_PH_dom_sf"/>
</dbReference>
<dbReference type="CDD" id="cd11362">
    <property type="entry name" value="RNase_PH_bact"/>
    <property type="match status" value="1"/>
</dbReference>
<evidence type="ECO:0000256" key="6">
    <source>
        <dbReference type="ARBA" id="ARBA00022884"/>
    </source>
</evidence>
<dbReference type="InterPro" id="IPR001247">
    <property type="entry name" value="ExoRNase_PH_dom1"/>
</dbReference>
<keyword evidence="3 7" id="KW-0820">tRNA-binding</keyword>
<dbReference type="Pfam" id="PF03725">
    <property type="entry name" value="RNase_PH_C"/>
    <property type="match status" value="1"/>
</dbReference>
<comment type="similarity">
    <text evidence="1 7">Belongs to the RNase PH family.</text>
</comment>
<dbReference type="HAMAP" id="MF_00564">
    <property type="entry name" value="RNase_PH"/>
    <property type="match status" value="1"/>
</dbReference>
<keyword evidence="11" id="KW-1185">Reference proteome</keyword>
<dbReference type="PANTHER" id="PTHR11953:SF0">
    <property type="entry name" value="EXOSOME COMPLEX COMPONENT RRP41"/>
    <property type="match status" value="1"/>
</dbReference>
<evidence type="ECO:0000259" key="8">
    <source>
        <dbReference type="Pfam" id="PF01138"/>
    </source>
</evidence>